<proteinExistence type="predicted"/>
<evidence type="ECO:0000313" key="2">
    <source>
        <dbReference type="Proteomes" id="UP000719766"/>
    </source>
</evidence>
<feature type="non-terminal residue" evidence="1">
    <location>
        <position position="1"/>
    </location>
</feature>
<keyword evidence="2" id="KW-1185">Reference proteome</keyword>
<comment type="caution">
    <text evidence="1">The sequence shown here is derived from an EMBL/GenBank/DDBJ whole genome shotgun (WGS) entry which is preliminary data.</text>
</comment>
<gene>
    <name evidence="1" type="ORF">HD556DRAFT_1194816</name>
</gene>
<name>A0A9P7APA2_9AGAM</name>
<reference evidence="1" key="1">
    <citation type="journal article" date="2020" name="New Phytol.">
        <title>Comparative genomics reveals dynamic genome evolution in host specialist ectomycorrhizal fungi.</title>
        <authorList>
            <person name="Lofgren L.A."/>
            <person name="Nguyen N.H."/>
            <person name="Vilgalys R."/>
            <person name="Ruytinx J."/>
            <person name="Liao H.L."/>
            <person name="Branco S."/>
            <person name="Kuo A."/>
            <person name="LaButti K."/>
            <person name="Lipzen A."/>
            <person name="Andreopoulos W."/>
            <person name="Pangilinan J."/>
            <person name="Riley R."/>
            <person name="Hundley H."/>
            <person name="Na H."/>
            <person name="Barry K."/>
            <person name="Grigoriev I.V."/>
            <person name="Stajich J.E."/>
            <person name="Kennedy P.G."/>
        </authorList>
    </citation>
    <scope>NUCLEOTIDE SEQUENCE</scope>
    <source>
        <strain evidence="1">S12</strain>
    </source>
</reference>
<sequence length="67" mass="7564">IMHFRYFVQSLCIDDKDLGHITATLDEFHANKHAIIVAGVYQGKGGKVINNWQIPKLELMQSIVPSI</sequence>
<dbReference type="RefSeq" id="XP_041159165.1">
    <property type="nucleotide sequence ID" value="XM_041296255.1"/>
</dbReference>
<organism evidence="1 2">
    <name type="scientific">Suillus plorans</name>
    <dbReference type="NCBI Taxonomy" id="116603"/>
    <lineage>
        <taxon>Eukaryota</taxon>
        <taxon>Fungi</taxon>
        <taxon>Dikarya</taxon>
        <taxon>Basidiomycota</taxon>
        <taxon>Agaricomycotina</taxon>
        <taxon>Agaricomycetes</taxon>
        <taxon>Agaricomycetidae</taxon>
        <taxon>Boletales</taxon>
        <taxon>Suillineae</taxon>
        <taxon>Suillaceae</taxon>
        <taxon>Suillus</taxon>
    </lineage>
</organism>
<feature type="non-terminal residue" evidence="1">
    <location>
        <position position="67"/>
    </location>
</feature>
<dbReference type="GeneID" id="64590019"/>
<protein>
    <submittedName>
        <fullName evidence="1">Uncharacterized protein</fullName>
    </submittedName>
</protein>
<dbReference type="Proteomes" id="UP000719766">
    <property type="component" value="Unassembled WGS sequence"/>
</dbReference>
<evidence type="ECO:0000313" key="1">
    <source>
        <dbReference type="EMBL" id="KAG1792586.1"/>
    </source>
</evidence>
<dbReference type="EMBL" id="JABBWE010000035">
    <property type="protein sequence ID" value="KAG1792586.1"/>
    <property type="molecule type" value="Genomic_DNA"/>
</dbReference>
<dbReference type="OrthoDB" id="3232986at2759"/>
<dbReference type="AlphaFoldDB" id="A0A9P7APA2"/>
<accession>A0A9P7APA2</accession>